<dbReference type="EMBL" id="DS113323">
    <property type="protein sequence ID" value="EAY11212.1"/>
    <property type="molecule type" value="Genomic_DNA"/>
</dbReference>
<dbReference type="VEuPathDB" id="TrichDB:TVAG_127180"/>
<dbReference type="InterPro" id="IPR035994">
    <property type="entry name" value="Nucleoside_phosphorylase_sf"/>
</dbReference>
<dbReference type="KEGG" id="tva:4769164"/>
<dbReference type="PANTHER" id="PTHR43691:SF11">
    <property type="entry name" value="FI09636P-RELATED"/>
    <property type="match status" value="1"/>
</dbReference>
<keyword evidence="1" id="KW-0328">Glycosyltransferase</keyword>
<accession>A2E7Y6</accession>
<protein>
    <submittedName>
        <fullName evidence="4">Purine nucleoside phosphorylase, putative</fullName>
    </submittedName>
</protein>
<dbReference type="STRING" id="5722.A2E7Y6"/>
<evidence type="ECO:0000259" key="3">
    <source>
        <dbReference type="Pfam" id="PF01048"/>
    </source>
</evidence>
<keyword evidence="6 7" id="KW-0002">3D-structure</keyword>
<dbReference type="RefSeq" id="XP_001323435.1">
    <property type="nucleotide sequence ID" value="XM_001323400.1"/>
</dbReference>
<gene>
    <name evidence="4" type="ORF">TVAG_127180</name>
</gene>
<dbReference type="Proteomes" id="UP000001542">
    <property type="component" value="Unassembled WGS sequence"/>
</dbReference>
<evidence type="ECO:0007829" key="7">
    <source>
        <dbReference type="PDB" id="2ISC"/>
    </source>
</evidence>
<dbReference type="InParanoid" id="A2E7Y6"/>
<dbReference type="OMA" id="CSIYVHE"/>
<feature type="domain" description="Nucleoside phosphorylase" evidence="3">
    <location>
        <begin position="17"/>
        <end position="227"/>
    </location>
</feature>
<dbReference type="PDB" id="2I4T">
    <property type="method" value="X-ray"/>
    <property type="resolution" value="2.74 A"/>
    <property type="chains" value="A/B/C=2-236"/>
</dbReference>
<dbReference type="HAMAP" id="MF_01627">
    <property type="entry name" value="Pur_nucleosid_phosp"/>
    <property type="match status" value="1"/>
</dbReference>
<dbReference type="EvolutionaryTrace" id="A2E7Y6"/>
<dbReference type="CDD" id="cd09006">
    <property type="entry name" value="PNP_EcPNPI-like"/>
    <property type="match status" value="1"/>
</dbReference>
<organism evidence="4 5">
    <name type="scientific">Trichomonas vaginalis (strain ATCC PRA-98 / G3)</name>
    <dbReference type="NCBI Taxonomy" id="412133"/>
    <lineage>
        <taxon>Eukaryota</taxon>
        <taxon>Metamonada</taxon>
        <taxon>Parabasalia</taxon>
        <taxon>Trichomonadida</taxon>
        <taxon>Trichomonadidae</taxon>
        <taxon>Trichomonas</taxon>
    </lineage>
</organism>
<evidence type="ECO:0007829" key="6">
    <source>
        <dbReference type="PDB" id="2I4T"/>
    </source>
</evidence>
<sequence length="236" mass="25916">MATPHNSAQVGDFAETVLMCGDPLRAKLIAETYLENPKLVNNVRGIQGYTGTYKGKPISVMGHGMGLPSICIYAEELYSTYKVKTIIRVGTCGAIDMDIHTRDIVIFTSAGTNSKINRIRFMDHDYPATASFDVVCALVDAAKELNIPAKVGKGFSTDLFYNPQTELAQLMNKFHFLAVEMESAGLFPIADLYGARAGCICTVSDHILHHEETTAEERQNSFQNMMKIALEAAIKL</sequence>
<dbReference type="PDBsum" id="2I4T"/>
<evidence type="ECO:0000313" key="4">
    <source>
        <dbReference type="EMBL" id="EAY11212.1"/>
    </source>
</evidence>
<dbReference type="GO" id="GO:0006218">
    <property type="term" value="P:uridine catabolic process"/>
    <property type="evidence" value="ECO:0000318"/>
    <property type="project" value="GO_Central"/>
</dbReference>
<dbReference type="GO" id="GO:0004731">
    <property type="term" value="F:purine-nucleoside phosphorylase activity"/>
    <property type="evidence" value="ECO:0007669"/>
    <property type="project" value="InterPro"/>
</dbReference>
<evidence type="ECO:0000256" key="2">
    <source>
        <dbReference type="ARBA" id="ARBA00022679"/>
    </source>
</evidence>
<evidence type="ECO:0000256" key="1">
    <source>
        <dbReference type="ARBA" id="ARBA00022676"/>
    </source>
</evidence>
<dbReference type="PDBsum" id="2ISC"/>
<keyword evidence="5" id="KW-1185">Reference proteome</keyword>
<reference evidence="4" key="1">
    <citation type="submission" date="2006-10" db="EMBL/GenBank/DDBJ databases">
        <authorList>
            <person name="Amadeo P."/>
            <person name="Zhao Q."/>
            <person name="Wortman J."/>
            <person name="Fraser-Liggett C."/>
            <person name="Carlton J."/>
        </authorList>
    </citation>
    <scope>NUCLEOTIDE SEQUENCE</scope>
    <source>
        <strain evidence="4">G3</strain>
    </source>
</reference>
<evidence type="ECO:0000313" key="5">
    <source>
        <dbReference type="Proteomes" id="UP000001542"/>
    </source>
</evidence>
<dbReference type="Pfam" id="PF01048">
    <property type="entry name" value="PNP_UDP_1"/>
    <property type="match status" value="1"/>
</dbReference>
<dbReference type="VEuPathDB" id="TrichDB:TVAGG3_0213630"/>
<keyword evidence="2" id="KW-0808">Transferase</keyword>
<dbReference type="SMR" id="A2E7Y6"/>
<dbReference type="Gene3D" id="3.40.50.1580">
    <property type="entry name" value="Nucleoside phosphorylase domain"/>
    <property type="match status" value="1"/>
</dbReference>
<reference evidence="6 7" key="2">
    <citation type="journal article" date="2007" name="Biochemistry">
        <title>Inhibition and structure of Trichomonas vaginalis purine nucleoside phosphorylase with picomolar transition state analogues.</title>
        <authorList>
            <person name="Rinaldo-Matthis A."/>
            <person name="Wing C."/>
            <person name="Ghanem M."/>
            <person name="Deng H."/>
            <person name="Wu P."/>
            <person name="Gupta A."/>
            <person name="Tyler P.C."/>
            <person name="Evans G.B."/>
            <person name="Furneaux R.H."/>
            <person name="Almo S.C."/>
            <person name="Wang C.C."/>
            <person name="Schramm V.L."/>
        </authorList>
    </citation>
    <scope>X-RAY CRYSTALLOGRAPHY (2.70 ANGSTROMS) OF 2-236</scope>
</reference>
<dbReference type="NCBIfam" id="TIGR00107">
    <property type="entry name" value="deoD"/>
    <property type="match status" value="1"/>
</dbReference>
<dbReference type="PANTHER" id="PTHR43691">
    <property type="entry name" value="URIDINE PHOSPHORYLASE"/>
    <property type="match status" value="1"/>
</dbReference>
<proteinExistence type="evidence at protein level"/>
<reference evidence="4" key="3">
    <citation type="journal article" date="2007" name="Science">
        <title>Draft genome sequence of the sexually transmitted pathogen Trichomonas vaginalis.</title>
        <authorList>
            <person name="Carlton J.M."/>
            <person name="Hirt R.P."/>
            <person name="Silva J.C."/>
            <person name="Delcher A.L."/>
            <person name="Schatz M."/>
            <person name="Zhao Q."/>
            <person name="Wortman J.R."/>
            <person name="Bidwell S.L."/>
            <person name="Alsmark U.C.M."/>
            <person name="Besteiro S."/>
            <person name="Sicheritz-Ponten T."/>
            <person name="Noel C.J."/>
            <person name="Dacks J.B."/>
            <person name="Foster P.G."/>
            <person name="Simillion C."/>
            <person name="Van de Peer Y."/>
            <person name="Miranda-Saavedra D."/>
            <person name="Barton G.J."/>
            <person name="Westrop G.D."/>
            <person name="Mueller S."/>
            <person name="Dessi D."/>
            <person name="Fiori P.L."/>
            <person name="Ren Q."/>
            <person name="Paulsen I."/>
            <person name="Zhang H."/>
            <person name="Bastida-Corcuera F.D."/>
            <person name="Simoes-Barbosa A."/>
            <person name="Brown M.T."/>
            <person name="Hayes R.D."/>
            <person name="Mukherjee M."/>
            <person name="Okumura C.Y."/>
            <person name="Schneider R."/>
            <person name="Smith A.J."/>
            <person name="Vanacova S."/>
            <person name="Villalvazo M."/>
            <person name="Haas B.J."/>
            <person name="Pertea M."/>
            <person name="Feldblyum T.V."/>
            <person name="Utterback T.R."/>
            <person name="Shu C.L."/>
            <person name="Osoegawa K."/>
            <person name="de Jong P.J."/>
            <person name="Hrdy I."/>
            <person name="Horvathova L."/>
            <person name="Zubacova Z."/>
            <person name="Dolezal P."/>
            <person name="Malik S.B."/>
            <person name="Logsdon J.M. Jr."/>
            <person name="Henze K."/>
            <person name="Gupta A."/>
            <person name="Wang C.C."/>
            <person name="Dunne R.L."/>
            <person name="Upcroft J.A."/>
            <person name="Upcroft P."/>
            <person name="White O."/>
            <person name="Salzberg S.L."/>
            <person name="Tang P."/>
            <person name="Chiu C.-H."/>
            <person name="Lee Y.-S."/>
            <person name="Embley T.M."/>
            <person name="Coombs G.H."/>
            <person name="Mottram J.C."/>
            <person name="Tachezy J."/>
            <person name="Fraser-Liggett C.M."/>
            <person name="Johnson P.J."/>
        </authorList>
    </citation>
    <scope>NUCLEOTIDE SEQUENCE [LARGE SCALE GENOMIC DNA]</scope>
    <source>
        <strain evidence="4">G3</strain>
    </source>
</reference>
<name>A2E7Y6_TRIV3</name>
<dbReference type="GO" id="GO:0004850">
    <property type="term" value="F:uridine phosphorylase activity"/>
    <property type="evidence" value="ECO:0000318"/>
    <property type="project" value="GO_Central"/>
</dbReference>
<dbReference type="AlphaFoldDB" id="A2E7Y6"/>
<dbReference type="SUPFAM" id="SSF53167">
    <property type="entry name" value="Purine and uridine phosphorylases"/>
    <property type="match status" value="1"/>
</dbReference>
<dbReference type="InterPro" id="IPR000845">
    <property type="entry name" value="Nucleoside_phosphorylase_d"/>
</dbReference>
<dbReference type="OrthoDB" id="416752at2759"/>
<dbReference type="eggNOG" id="ENOG502RY9U">
    <property type="taxonomic scope" value="Eukaryota"/>
</dbReference>
<dbReference type="NCBIfam" id="NF004489">
    <property type="entry name" value="PRK05819.1"/>
    <property type="match status" value="1"/>
</dbReference>
<dbReference type="GO" id="GO:0005829">
    <property type="term" value="C:cytosol"/>
    <property type="evidence" value="ECO:0000318"/>
    <property type="project" value="GO_Central"/>
</dbReference>
<dbReference type="PDB" id="2ISC">
    <property type="method" value="X-ray"/>
    <property type="resolution" value="2.70 A"/>
    <property type="chains" value="A/B/C/D/E/F=2-236"/>
</dbReference>
<dbReference type="InterPro" id="IPR004402">
    <property type="entry name" value="DeoD-type"/>
</dbReference>